<feature type="compositionally biased region" description="Polar residues" evidence="2">
    <location>
        <begin position="2083"/>
        <end position="2096"/>
    </location>
</feature>
<organism evidence="4 5">
    <name type="scientific">Paraburkholderia franconis</name>
    <dbReference type="NCBI Taxonomy" id="2654983"/>
    <lineage>
        <taxon>Bacteria</taxon>
        <taxon>Pseudomonadati</taxon>
        <taxon>Pseudomonadota</taxon>
        <taxon>Betaproteobacteria</taxon>
        <taxon>Burkholderiales</taxon>
        <taxon>Burkholderiaceae</taxon>
        <taxon>Paraburkholderia</taxon>
    </lineage>
</organism>
<feature type="region of interest" description="Disordered" evidence="2">
    <location>
        <begin position="795"/>
        <end position="819"/>
    </location>
</feature>
<evidence type="ECO:0000256" key="1">
    <source>
        <dbReference type="SAM" id="Coils"/>
    </source>
</evidence>
<protein>
    <submittedName>
        <fullName evidence="4">Phage tail tape measure protein</fullName>
    </submittedName>
</protein>
<gene>
    <name evidence="4" type="ORF">GCT13_13230</name>
</gene>
<accession>A0A7X1N9H5</accession>
<dbReference type="InterPro" id="IPR009628">
    <property type="entry name" value="Phage_tape_measure_N"/>
</dbReference>
<dbReference type="EMBL" id="WHNP01000010">
    <property type="protein sequence ID" value="MPW17872.1"/>
    <property type="molecule type" value="Genomic_DNA"/>
</dbReference>
<evidence type="ECO:0000256" key="2">
    <source>
        <dbReference type="SAM" id="MobiDB-lite"/>
    </source>
</evidence>
<feature type="region of interest" description="Disordered" evidence="2">
    <location>
        <begin position="2064"/>
        <end position="2105"/>
    </location>
</feature>
<comment type="caution">
    <text evidence="4">The sequence shown here is derived from an EMBL/GenBank/DDBJ whole genome shotgun (WGS) entry which is preliminary data.</text>
</comment>
<feature type="coiled-coil region" evidence="1">
    <location>
        <begin position="993"/>
        <end position="1020"/>
    </location>
</feature>
<evidence type="ECO:0000313" key="5">
    <source>
        <dbReference type="Proteomes" id="UP000484381"/>
    </source>
</evidence>
<name>A0A7X1N9H5_9BURK</name>
<keyword evidence="1" id="KW-0175">Coiled coil</keyword>
<feature type="compositionally biased region" description="Polar residues" evidence="2">
    <location>
        <begin position="809"/>
        <end position="819"/>
    </location>
</feature>
<proteinExistence type="predicted"/>
<evidence type="ECO:0000313" key="4">
    <source>
        <dbReference type="EMBL" id="MPW17872.1"/>
    </source>
</evidence>
<feature type="coiled-coil region" evidence="1">
    <location>
        <begin position="717"/>
        <end position="744"/>
    </location>
</feature>
<reference evidence="4 5" key="1">
    <citation type="submission" date="2019-10" db="EMBL/GenBank/DDBJ databases">
        <title>Paraburkholderia sp. isolated from nodules of Mimosa pudica from Brazilian Atlantic Forest soils.</title>
        <authorList>
            <person name="Paulitsch F."/>
            <person name="Hungria M."/>
            <person name="Dall'Agnol R."/>
        </authorList>
    </citation>
    <scope>NUCLEOTIDE SEQUENCE [LARGE SCALE GENOMIC DNA]</scope>
    <source>
        <strain evidence="4 5">CNPSo 3157</strain>
    </source>
</reference>
<feature type="compositionally biased region" description="Basic and acidic residues" evidence="2">
    <location>
        <begin position="795"/>
        <end position="806"/>
    </location>
</feature>
<dbReference type="Pfam" id="PF06791">
    <property type="entry name" value="TMP_2"/>
    <property type="match status" value="1"/>
</dbReference>
<sequence>MATDERKVQLGVSVDATEARKGFGDVKDAARDMAQSVTTQGAAAGKAIDSVGSGGAASAQKVDAATRSMIQSIQRTTAAMEAGSKSSSAYFQALASQRGISTDALAPYLAQLDAVKAKQESAAQSTSTVDRAAQKFMQTLQSEAQALKEEAATFGMSRTELLAYQAAKLGIGDSAAAMIEQIGRESAALKALRESTLSAAAAVNAFGETEAQAATRISEMVARSRDYQAAMAATSSAAASGASGMSSFAASLDQVRASIAAQTGAMSATTRELASVNEQMDAFRATAARGSDSFHTLYEQFDRLDLLMAKGKVSIAQYDSALSALWKDEARLQQQVSALTARYDPLDAATKKLAADQALLDDAYMNGQVSAEQYGKTLAGIQVDKAAVQLKELAQQEAQLERSLKSGQVSWSEYKKSIADISASKSGLSEIVTSANAGANAMDRFGGHTKAARTEVLRLLNDAANGNFGRFEQSAVVLAEQMDLLSAAASPAGVAILGLAASAVGFVAATVHVQSQLDGMNQALVLTGDYAGTTVSGLQDMSRQATAGGASIDTATEAITKLAATGRLTASEISSIGQATADAATYTSISVDKMVEMFTQLAEDPVKASVKLNDTYHYLTESTYDQITALEKQGDATGAAQLAVETFSKAMEDRTQDIAKNEGIILQGWRDIKNMINGALEAIGSFGATATPGDVVARLQANKAARLPIGQWDAQDEDELKKAVADYQSAVKQAEDKARADREKQQRIDAKRAYDTWNQQFATPAEKRAKEVQTYLDTIATPLGLSLEQQLADEQKINDKDKDRKSPKSARSTAESTSNRDIAALKAEIQARQQQLDLLDQYGLKQDKISDGDKKVMQIEQQLGLAQKDRIGKVTDAQLKEQLGYAQQLAALEKQIDATTRAKQAQKDYSEQVSKWAQSEQSAKDALAQDVALYGTEGEARKLMTTQLQYEAQARETIAKAQRDGHPLSEQQQKDLLAEADARAKVVGGIEAQRDALAGAKQLEQENQKLAAESILDEKDRAAAILAIDAKKWQDLIANAGDGTEAQKKLIEQYNQWFADQTNKPVIDQWKNTVSQIDRDFHDGFLQMLTDGRAGWDSFTKALTNTFKVTVVDAVYRAFVKPLVVNVVANLAGLTGNAGVANALLGQSGGSGAGALGSINNLSTAYSALTKGYGYASSLFGAGYGSAGSAIGGAAGAFGASSAGAFGALSTTGGAAAAAAGDAALSGSAALGGLYGSTTAGVGAAAAASGGSAAASGAGAAGLTGAASSFGWVPVVGWILAGMALDSKLMGQGWNPDNGSISGVGKVLGSGTLASYDVAKAIGIPSGVANILTGASTISRLFGRKNPTVDSAGVEGVITVANGFQGQDFADWTAKGGVFRSDAHGTAHSPATQQQIDTINGTVQSTVGVIDQLTTAIGGNDGLQAKLSQFQYSIRNDWRNQDNITKSLTDLSNSLVDAVYPLDQYRQSGETLVQTATRLTTVFNATNNLADMLGKTMTQAFGDVGLASANVRLNLVAAAGGIDNFNSEVAAYYQAYYSSGEQLDEAQRQMQQSFESLGLAMPKSKDAFRALVSSLDLTTASGQSTFAALIALAPAFDQLTQSAKQAADNQQALWNQYFSSIDTSDQQLAMNTRQLQDQFNALGVAMPKTNAEFQALVENMDTSNPSVKALQNALLALAPAFAQVTSATDQAAQAAAQAAQQQQQAAQDAMQTALGKVQTAYDNQVQAIQSNIDSINQFIDSLTSLKQSLALGDLSTLSPQDKYNAEKQLFEQTSAKAMAGDATAQGQLPQVAQDFLNASKAFNASSQAYVDDYNQVQSALDQNIATAHQQLSAAQLQLDATKQEVQGILNLNQTVQSLADALKEYFAAQVAAGQTPSGSSGSLGNGLDYTQSNGVVDFGSAGGHTISSGGGITFTGISDSQLSDIGQHVSAINQGNLAVQQALQASGATFTNAGEWSQALFDAEAAYWNGSSLDDAIKSALGMNGSHAGGADYIPFDGYRAELHKGEAVITSANNQKLSQMLNIDWSKYGRGDNAALIAEIQALRGEVAQLKGTVATVGAAQLQQSEQQHAENRDDMSRQTRHMQTTADASQQTAGHTGKIAQKR</sequence>
<evidence type="ECO:0000259" key="3">
    <source>
        <dbReference type="Pfam" id="PF06791"/>
    </source>
</evidence>
<feature type="compositionally biased region" description="Basic and acidic residues" evidence="2">
    <location>
        <begin position="2069"/>
        <end position="2079"/>
    </location>
</feature>
<dbReference type="Proteomes" id="UP000484381">
    <property type="component" value="Unassembled WGS sequence"/>
</dbReference>
<feature type="domain" description="Bacteriophage tail tape measure N-terminal" evidence="3">
    <location>
        <begin position="477"/>
        <end position="627"/>
    </location>
</feature>
<dbReference type="RefSeq" id="WP_152758620.1">
    <property type="nucleotide sequence ID" value="NZ_WHNP01000010.1"/>
</dbReference>
<keyword evidence="5" id="KW-1185">Reference proteome</keyword>